<dbReference type="GO" id="GO:0046417">
    <property type="term" value="P:chorismate metabolic process"/>
    <property type="evidence" value="ECO:0007669"/>
    <property type="project" value="InterPro"/>
</dbReference>
<dbReference type="InterPro" id="IPR036263">
    <property type="entry name" value="Chorismate_II_sf"/>
</dbReference>
<dbReference type="NCBIfam" id="NF006691">
    <property type="entry name" value="PRK09239.1"/>
    <property type="match status" value="1"/>
</dbReference>
<dbReference type="GO" id="GO:0009697">
    <property type="term" value="P:salicylic acid biosynthetic process"/>
    <property type="evidence" value="ECO:0007669"/>
    <property type="project" value="TreeGrafter"/>
</dbReference>
<evidence type="ECO:0000256" key="1">
    <source>
        <dbReference type="ARBA" id="ARBA00023235"/>
    </source>
</evidence>
<dbReference type="InterPro" id="IPR036979">
    <property type="entry name" value="CM_dom_sf"/>
</dbReference>
<dbReference type="InterPro" id="IPR010951">
    <property type="entry name" value="CM_bact"/>
</dbReference>
<accession>A0A382H497</accession>
<dbReference type="EMBL" id="UINC01058922">
    <property type="protein sequence ID" value="SVB81737.1"/>
    <property type="molecule type" value="Genomic_DNA"/>
</dbReference>
<organism evidence="3">
    <name type="scientific">marine metagenome</name>
    <dbReference type="NCBI Taxonomy" id="408172"/>
    <lineage>
        <taxon>unclassified sequences</taxon>
        <taxon>metagenomes</taxon>
        <taxon>ecological metagenomes</taxon>
    </lineage>
</organism>
<keyword evidence="1" id="KW-0413">Isomerase</keyword>
<dbReference type="NCBIfam" id="TIGR01795">
    <property type="entry name" value="CM_mono_cladeE"/>
    <property type="match status" value="1"/>
</dbReference>
<proteinExistence type="predicted"/>
<dbReference type="Pfam" id="PF01817">
    <property type="entry name" value="CM_2"/>
    <property type="match status" value="1"/>
</dbReference>
<dbReference type="PROSITE" id="PS51168">
    <property type="entry name" value="CHORISMATE_MUT_2"/>
    <property type="match status" value="1"/>
</dbReference>
<feature type="domain" description="Chorismate mutase" evidence="2">
    <location>
        <begin position="3"/>
        <end position="94"/>
    </location>
</feature>
<dbReference type="SMART" id="SM00830">
    <property type="entry name" value="CM_2"/>
    <property type="match status" value="1"/>
</dbReference>
<gene>
    <name evidence="3" type="ORF">METZ01_LOCUS234591</name>
</gene>
<protein>
    <recommendedName>
        <fullName evidence="2">Chorismate mutase domain-containing protein</fullName>
    </recommendedName>
</protein>
<dbReference type="SUPFAM" id="SSF48600">
    <property type="entry name" value="Chorismate mutase II"/>
    <property type="match status" value="1"/>
</dbReference>
<dbReference type="InterPro" id="IPR051331">
    <property type="entry name" value="Chorismate_mutase-related"/>
</dbReference>
<evidence type="ECO:0000313" key="3">
    <source>
        <dbReference type="EMBL" id="SVB81737.1"/>
    </source>
</evidence>
<dbReference type="PANTHER" id="PTHR38041">
    <property type="entry name" value="CHORISMATE MUTASE"/>
    <property type="match status" value="1"/>
</dbReference>
<evidence type="ECO:0000259" key="2">
    <source>
        <dbReference type="PROSITE" id="PS51168"/>
    </source>
</evidence>
<name>A0A382H497_9ZZZZ</name>
<dbReference type="AlphaFoldDB" id="A0A382H497"/>
<dbReference type="PANTHER" id="PTHR38041:SF1">
    <property type="entry name" value="CHORISMATE MUTASE"/>
    <property type="match status" value="1"/>
</dbReference>
<reference evidence="3" key="1">
    <citation type="submission" date="2018-05" db="EMBL/GenBank/DDBJ databases">
        <authorList>
            <person name="Lanie J.A."/>
            <person name="Ng W.-L."/>
            <person name="Kazmierczak K.M."/>
            <person name="Andrzejewski T.M."/>
            <person name="Davidsen T.M."/>
            <person name="Wayne K.J."/>
            <person name="Tettelin H."/>
            <person name="Glass J.I."/>
            <person name="Rusch D."/>
            <person name="Podicherti R."/>
            <person name="Tsui H.-C.T."/>
            <person name="Winkler M.E."/>
        </authorList>
    </citation>
    <scope>NUCLEOTIDE SEQUENCE</scope>
</reference>
<dbReference type="GO" id="GO:0004106">
    <property type="term" value="F:chorismate mutase activity"/>
    <property type="evidence" value="ECO:0007669"/>
    <property type="project" value="InterPro"/>
</dbReference>
<dbReference type="Gene3D" id="1.20.59.10">
    <property type="entry name" value="Chorismate mutase"/>
    <property type="match status" value="1"/>
</dbReference>
<dbReference type="InterPro" id="IPR002701">
    <property type="entry name" value="CM_II_prokaryot"/>
</dbReference>
<sequence>MEQDTQKQLKEYRDSIDNIDAALVFLLSERFKITHKVGVLKAENTLLPADKSREAQQVSRLRKLSKEADLDPEFAEKMLNFIIAEVISNHENLRDRKTTS</sequence>